<dbReference type="RefSeq" id="WP_139172248.1">
    <property type="nucleotide sequence ID" value="NZ_JBHSDN010000022.1"/>
</dbReference>
<name>A0A1G9UEQ6_9EURY</name>
<keyword evidence="2" id="KW-1185">Reference proteome</keyword>
<dbReference type="Proteomes" id="UP000199370">
    <property type="component" value="Unassembled WGS sequence"/>
</dbReference>
<protein>
    <submittedName>
        <fullName evidence="1">Uncharacterized protein</fullName>
    </submittedName>
</protein>
<sequence>MTEFTFETDAQHAPYNLAYLVDDRSYCYHRFDVDPAHDDGVVDPDTGRRDAPPDFGARRRAVVAFYGHRCGRCAARVDTGSDGDAEVAYLFSVADEDQDSWALRTLVAVCEPCYDLLSTDCTDRIGGFGDAYRRAPQFPAWTGDPRVAVERLPLTGREVWFSDQLRERVAVEGPTGESVNADAAADACLARSTPAAVAVALNEALVADERGPLSTATRRLSDQWESLADRERDAYEQRAVDAETVVGGGFEPCIDLQRA</sequence>
<gene>
    <name evidence="1" type="ORF">SAMN05192554_10490</name>
</gene>
<evidence type="ECO:0000313" key="2">
    <source>
        <dbReference type="Proteomes" id="UP000199370"/>
    </source>
</evidence>
<dbReference type="AlphaFoldDB" id="A0A1G9UEQ6"/>
<evidence type="ECO:0000313" key="1">
    <source>
        <dbReference type="EMBL" id="SDM58437.1"/>
    </source>
</evidence>
<accession>A0A1G9UEQ6</accession>
<proteinExistence type="predicted"/>
<dbReference type="EMBL" id="FNIA01000004">
    <property type="protein sequence ID" value="SDM58437.1"/>
    <property type="molecule type" value="Genomic_DNA"/>
</dbReference>
<organism evidence="1 2">
    <name type="scientific">Haloarchaeobius iranensis</name>
    <dbReference type="NCBI Taxonomy" id="996166"/>
    <lineage>
        <taxon>Archaea</taxon>
        <taxon>Methanobacteriati</taxon>
        <taxon>Methanobacteriota</taxon>
        <taxon>Stenosarchaea group</taxon>
        <taxon>Halobacteria</taxon>
        <taxon>Halobacteriales</taxon>
        <taxon>Halorubellaceae</taxon>
        <taxon>Haloarchaeobius</taxon>
    </lineage>
</organism>
<reference evidence="1 2" key="1">
    <citation type="submission" date="2016-10" db="EMBL/GenBank/DDBJ databases">
        <authorList>
            <person name="de Groot N.N."/>
        </authorList>
    </citation>
    <scope>NUCLEOTIDE SEQUENCE [LARGE SCALE GENOMIC DNA]</scope>
    <source>
        <strain evidence="2">EB21,IBRC-M 10013,KCTC 4048</strain>
    </source>
</reference>